<accession>A0A940MLF1</accession>
<dbReference type="AlphaFoldDB" id="A0A940MLF1"/>
<dbReference type="Gene3D" id="1.10.150.240">
    <property type="entry name" value="Putative phosphatase, domain 2"/>
    <property type="match status" value="1"/>
</dbReference>
<evidence type="ECO:0000256" key="4">
    <source>
        <dbReference type="ARBA" id="ARBA00013078"/>
    </source>
</evidence>
<keyword evidence="5" id="KW-0378">Hydrolase</keyword>
<dbReference type="RefSeq" id="WP_209359768.1">
    <property type="nucleotide sequence ID" value="NZ_JAGISH010000002.1"/>
</dbReference>
<dbReference type="GO" id="GO:0005829">
    <property type="term" value="C:cytosol"/>
    <property type="evidence" value="ECO:0007669"/>
    <property type="project" value="TreeGrafter"/>
</dbReference>
<name>A0A940MLF1_9RHOB</name>
<dbReference type="Pfam" id="PF13419">
    <property type="entry name" value="HAD_2"/>
    <property type="match status" value="1"/>
</dbReference>
<dbReference type="GO" id="GO:0008967">
    <property type="term" value="F:phosphoglycolate phosphatase activity"/>
    <property type="evidence" value="ECO:0007669"/>
    <property type="project" value="UniProtKB-EC"/>
</dbReference>
<evidence type="ECO:0000256" key="3">
    <source>
        <dbReference type="ARBA" id="ARBA00006171"/>
    </source>
</evidence>
<dbReference type="InterPro" id="IPR023214">
    <property type="entry name" value="HAD_sf"/>
</dbReference>
<dbReference type="InterPro" id="IPR050155">
    <property type="entry name" value="HAD-like_hydrolase_sf"/>
</dbReference>
<dbReference type="EC" id="3.1.3.18" evidence="4"/>
<keyword evidence="6" id="KW-1185">Reference proteome</keyword>
<sequence length="227" mass="24249">MTGCVVFDLDGTLADTSGDLVAAANACFEAMDLSSETLALARLDALRDAGVALRGGKRMLTVGLERAGLFTPERVEQWYQPLLECYGGALDVHTRMYPGAVEAVNRLRRDGHKVSVCTNKPEALAERVLTSLGVRDLFGALVGADTLPTRKPDVAPFWAAVDRAGGARDRSVLVGDSDTDRNTAAAAGRPCILVTFAPEGQAVRNLSPEATIDHFDDLPEKVRRLLG</sequence>
<dbReference type="EMBL" id="JAGISH010000002">
    <property type="protein sequence ID" value="MBP0481920.1"/>
    <property type="molecule type" value="Genomic_DNA"/>
</dbReference>
<gene>
    <name evidence="5" type="ORF">J5474_05360</name>
</gene>
<dbReference type="Gene3D" id="3.40.50.1000">
    <property type="entry name" value="HAD superfamily/HAD-like"/>
    <property type="match status" value="1"/>
</dbReference>
<comment type="similarity">
    <text evidence="3">Belongs to the HAD-like hydrolase superfamily. CbbY/CbbZ/Gph/YieH family.</text>
</comment>
<dbReference type="Proteomes" id="UP000675940">
    <property type="component" value="Unassembled WGS sequence"/>
</dbReference>
<comment type="caution">
    <text evidence="5">The sequence shown here is derived from an EMBL/GenBank/DDBJ whole genome shotgun (WGS) entry which is preliminary data.</text>
</comment>
<dbReference type="SFLD" id="SFLDG01129">
    <property type="entry name" value="C1.5:_HAD__Beta-PGM__Phosphata"/>
    <property type="match status" value="1"/>
</dbReference>
<evidence type="ECO:0000256" key="2">
    <source>
        <dbReference type="ARBA" id="ARBA00004818"/>
    </source>
</evidence>
<proteinExistence type="inferred from homology"/>
<dbReference type="GO" id="GO:0006281">
    <property type="term" value="P:DNA repair"/>
    <property type="evidence" value="ECO:0007669"/>
    <property type="project" value="TreeGrafter"/>
</dbReference>
<comment type="catalytic activity">
    <reaction evidence="1">
        <text>2-phosphoglycolate + H2O = glycolate + phosphate</text>
        <dbReference type="Rhea" id="RHEA:14369"/>
        <dbReference type="ChEBI" id="CHEBI:15377"/>
        <dbReference type="ChEBI" id="CHEBI:29805"/>
        <dbReference type="ChEBI" id="CHEBI:43474"/>
        <dbReference type="ChEBI" id="CHEBI:58033"/>
        <dbReference type="EC" id="3.1.3.18"/>
    </reaction>
</comment>
<protein>
    <recommendedName>
        <fullName evidence="4">phosphoglycolate phosphatase</fullName>
        <ecNumber evidence="4">3.1.3.18</ecNumber>
    </recommendedName>
</protein>
<reference evidence="5" key="1">
    <citation type="submission" date="2021-03" db="EMBL/GenBank/DDBJ databases">
        <title>Sagittula salina sp. nov. strain M10.9X isolated from the marine waste.</title>
        <authorList>
            <person name="Satari L."/>
            <person name="Molina-Menor E."/>
            <person name="Vidal-Verdu A."/>
            <person name="Pascual J."/>
            <person name="Pereto J."/>
            <person name="Porcar M."/>
        </authorList>
    </citation>
    <scope>NUCLEOTIDE SEQUENCE</scope>
    <source>
        <strain evidence="5">M10.9X</strain>
    </source>
</reference>
<dbReference type="InterPro" id="IPR023198">
    <property type="entry name" value="PGP-like_dom2"/>
</dbReference>
<dbReference type="InterPro" id="IPR036412">
    <property type="entry name" value="HAD-like_sf"/>
</dbReference>
<organism evidence="5 6">
    <name type="scientific">Sagittula salina</name>
    <dbReference type="NCBI Taxonomy" id="2820268"/>
    <lineage>
        <taxon>Bacteria</taxon>
        <taxon>Pseudomonadati</taxon>
        <taxon>Pseudomonadota</taxon>
        <taxon>Alphaproteobacteria</taxon>
        <taxon>Rhodobacterales</taxon>
        <taxon>Roseobacteraceae</taxon>
        <taxon>Sagittula</taxon>
    </lineage>
</organism>
<evidence type="ECO:0000313" key="5">
    <source>
        <dbReference type="EMBL" id="MBP0481920.1"/>
    </source>
</evidence>
<dbReference type="SUPFAM" id="SSF56784">
    <property type="entry name" value="HAD-like"/>
    <property type="match status" value="1"/>
</dbReference>
<evidence type="ECO:0000313" key="6">
    <source>
        <dbReference type="Proteomes" id="UP000675940"/>
    </source>
</evidence>
<evidence type="ECO:0000256" key="1">
    <source>
        <dbReference type="ARBA" id="ARBA00000830"/>
    </source>
</evidence>
<dbReference type="SFLD" id="SFLDS00003">
    <property type="entry name" value="Haloacid_Dehalogenase"/>
    <property type="match status" value="1"/>
</dbReference>
<dbReference type="PANTHER" id="PTHR43434">
    <property type="entry name" value="PHOSPHOGLYCOLATE PHOSPHATASE"/>
    <property type="match status" value="1"/>
</dbReference>
<dbReference type="InterPro" id="IPR041492">
    <property type="entry name" value="HAD_2"/>
</dbReference>
<comment type="pathway">
    <text evidence="2">Organic acid metabolism; glycolate biosynthesis; glycolate from 2-phosphoglycolate: step 1/1.</text>
</comment>
<dbReference type="PANTHER" id="PTHR43434:SF1">
    <property type="entry name" value="PHOSPHOGLYCOLATE PHOSPHATASE"/>
    <property type="match status" value="1"/>
</dbReference>